<evidence type="ECO:0000256" key="3">
    <source>
        <dbReference type="ARBA" id="ARBA00022723"/>
    </source>
</evidence>
<accession>A0ABZ1E3D2</accession>
<keyword evidence="3" id="KW-0479">Metal-binding</keyword>
<keyword evidence="5" id="KW-0464">Manganese</keyword>
<dbReference type="Pfam" id="PF00149">
    <property type="entry name" value="Metallophos"/>
    <property type="match status" value="1"/>
</dbReference>
<dbReference type="InterPro" id="IPR029052">
    <property type="entry name" value="Metallo-depent_PP-like"/>
</dbReference>
<protein>
    <submittedName>
        <fullName evidence="7">UDP-2,3-diacylglucosamine diphosphatase</fullName>
        <ecNumber evidence="7">3.6.1.54</ecNumber>
    </submittedName>
</protein>
<dbReference type="InterPro" id="IPR004843">
    <property type="entry name" value="Calcineurin-like_PHP"/>
</dbReference>
<evidence type="ECO:0000256" key="5">
    <source>
        <dbReference type="ARBA" id="ARBA00023211"/>
    </source>
</evidence>
<proteinExistence type="predicted"/>
<dbReference type="EMBL" id="CP135443">
    <property type="protein sequence ID" value="WRY34267.1"/>
    <property type="molecule type" value="Genomic_DNA"/>
</dbReference>
<dbReference type="EC" id="3.6.1.54" evidence="7"/>
<keyword evidence="7" id="KW-0378">Hydrolase</keyword>
<feature type="domain" description="Calcineurin-like phosphoesterase" evidence="6">
    <location>
        <begin position="15"/>
        <end position="216"/>
    </location>
</feature>
<dbReference type="InterPro" id="IPR043461">
    <property type="entry name" value="LpxH-like"/>
</dbReference>
<evidence type="ECO:0000256" key="2">
    <source>
        <dbReference type="ARBA" id="ARBA00022519"/>
    </source>
</evidence>
<dbReference type="CDD" id="cd07398">
    <property type="entry name" value="MPP_YbbF-LpxH"/>
    <property type="match status" value="1"/>
</dbReference>
<keyword evidence="8" id="KW-1185">Reference proteome</keyword>
<dbReference type="SUPFAM" id="SSF56300">
    <property type="entry name" value="Metallo-dependent phosphatases"/>
    <property type="match status" value="1"/>
</dbReference>
<evidence type="ECO:0000256" key="4">
    <source>
        <dbReference type="ARBA" id="ARBA00023136"/>
    </source>
</evidence>
<dbReference type="Proteomes" id="UP001623290">
    <property type="component" value="Chromosome"/>
</dbReference>
<keyword evidence="2" id="KW-0997">Cell inner membrane</keyword>
<keyword evidence="1" id="KW-1003">Cell membrane</keyword>
<evidence type="ECO:0000313" key="7">
    <source>
        <dbReference type="EMBL" id="WRY34267.1"/>
    </source>
</evidence>
<organism evidence="7 8">
    <name type="scientific">Thioclava litoralis</name>
    <dbReference type="NCBI Taxonomy" id="3076557"/>
    <lineage>
        <taxon>Bacteria</taxon>
        <taxon>Pseudomonadati</taxon>
        <taxon>Pseudomonadota</taxon>
        <taxon>Alphaproteobacteria</taxon>
        <taxon>Rhodobacterales</taxon>
        <taxon>Paracoccaceae</taxon>
        <taxon>Thioclava</taxon>
    </lineage>
</organism>
<dbReference type="PANTHER" id="PTHR34990">
    <property type="entry name" value="UDP-2,3-DIACYLGLUCOSAMINE HYDROLASE-RELATED"/>
    <property type="match status" value="1"/>
</dbReference>
<dbReference type="Gene3D" id="3.60.21.10">
    <property type="match status" value="1"/>
</dbReference>
<name>A0ABZ1E3D2_9RHOB</name>
<dbReference type="GO" id="GO:0016787">
    <property type="term" value="F:hydrolase activity"/>
    <property type="evidence" value="ECO:0007669"/>
    <property type="project" value="UniProtKB-KW"/>
</dbReference>
<evidence type="ECO:0000313" key="8">
    <source>
        <dbReference type="Proteomes" id="UP001623290"/>
    </source>
</evidence>
<keyword evidence="4" id="KW-0472">Membrane</keyword>
<sequence>MTESFAPPVRQRRVRTLFVSDLHLGAWGSQAGRFLEFLKKTDAETIYLVGDILDIWHGGTPFWSPAHDAVMDELRRRIRAGVRVVYLPGNHDAELRKRLGRRFQGMELVDELVHRAADGRQFLVLHGDQCDARLFRFHFMTRLGSRCDAGLRQVDAWARRVLLRSFHRLPERNLVEMMIAGTNMLMTAGNKFEARLIELARSRGVDGVICGHFHKPALRTIEGVVYANCGDWIDSHTAMIETEDGRLELLELRPAAQRKGRKLPQGAEVQA</sequence>
<gene>
    <name evidence="7" type="ORF">RPE78_02965</name>
</gene>
<evidence type="ECO:0000256" key="1">
    <source>
        <dbReference type="ARBA" id="ARBA00022475"/>
    </source>
</evidence>
<evidence type="ECO:0000259" key="6">
    <source>
        <dbReference type="Pfam" id="PF00149"/>
    </source>
</evidence>
<dbReference type="RefSeq" id="WP_339108010.1">
    <property type="nucleotide sequence ID" value="NZ_CP135443.1"/>
</dbReference>
<dbReference type="PANTHER" id="PTHR34990:SF2">
    <property type="entry name" value="BLL8164 PROTEIN"/>
    <property type="match status" value="1"/>
</dbReference>
<reference evidence="7 8" key="1">
    <citation type="submission" date="2023-09" db="EMBL/GenBank/DDBJ databases">
        <title>Thioclava shenzhenensis sp. nov., a multidrug resistant bacteria-antagonizing species isolated from coastal seawater.</title>
        <authorList>
            <person name="Long M."/>
        </authorList>
    </citation>
    <scope>NUCLEOTIDE SEQUENCE [LARGE SCALE GENOMIC DNA]</scope>
    <source>
        <strain evidence="7 8">FTW29</strain>
    </source>
</reference>